<organism evidence="1 2">
    <name type="scientific">Palleniella muris</name>
    <dbReference type="NCBI Taxonomy" id="3038145"/>
    <lineage>
        <taxon>Bacteria</taxon>
        <taxon>Pseudomonadati</taxon>
        <taxon>Bacteroidota</taxon>
        <taxon>Bacteroidia</taxon>
        <taxon>Bacteroidales</taxon>
        <taxon>Prevotellaceae</taxon>
        <taxon>Palleniella</taxon>
    </lineage>
</organism>
<reference evidence="1" key="1">
    <citation type="submission" date="2019-04" db="EMBL/GenBank/DDBJ databases">
        <title>Microbes associate with the intestines of laboratory mice.</title>
        <authorList>
            <person name="Navarre W."/>
            <person name="Wong E."/>
            <person name="Huang K."/>
            <person name="Tropini C."/>
            <person name="Ng K."/>
            <person name="Yu B."/>
        </authorList>
    </citation>
    <scope>NUCLEOTIDE SEQUENCE</scope>
    <source>
        <strain evidence="1">NM73_A23</strain>
    </source>
</reference>
<dbReference type="EMBL" id="SRZC01000028">
    <property type="protein sequence ID" value="TGX80202.1"/>
    <property type="molecule type" value="Genomic_DNA"/>
</dbReference>
<protein>
    <submittedName>
        <fullName evidence="1">RagB/SusD family nutrient uptake outer membrane protein</fullName>
    </submittedName>
</protein>
<proteinExistence type="predicted"/>
<evidence type="ECO:0000313" key="1">
    <source>
        <dbReference type="EMBL" id="TGX80202.1"/>
    </source>
</evidence>
<evidence type="ECO:0000313" key="2">
    <source>
        <dbReference type="Proteomes" id="UP000308886"/>
    </source>
</evidence>
<sequence>MKKTISSIALMAGMFAMASCSDFLDQESPSSMGQNNVYNSTYFTELRINRIVGDLMQDRSYSQDLAIVWNMNSDVELVDGLGDNAFNTGSERGNMNYNLSPNWTRLNDTWKQLYATVEDCNDAIAGIRSSELLNSEKNSDRLAMRRYLGEALTLRALTYRDLTKFWGDVPMKLEPSSPDLSNAYLEKTDRDVILDQMMEDLEEAIEYLPWADEVAGYTTERPTKGFAHALLAQLALTRAGYAIREQAKEGYETKQGYSDPTYPTQRPDAATRNALYKKAAEHCYAVISDNHHSLNPSFENEWFLINQLVLDKNYHENLYEIPMGLNFASELGYTVGVRLNGITSKYGFNNSSGKMKVTAPLLYSYDKNDTRRDITCANFEIKEDAGVTKEMMLKNAPFGIYVGKWDPRKESDEWLQQNLKTTSKHMTGINPVIMRYSQVLLYYAEAMNELAGPDGIIEGCTLTARQALARVHTRAFADANKADAQAYIDNIPANKEAFFNAIVDENAWEFAGEGYRKFDLIRWGILAEKIWEMKEKYINALVAGDYPATLYWKWADAAQTQIDMSSVTFYETGLTDNDALALGYCTVKTNETTGEQTKTVNKVDGFGKSSVDKTDDSQVYTNLPSISSGLVGKGNPYMGDNMGDGVTVKNRYIMPIGASTISASNGKLHNSYGYSD</sequence>
<keyword evidence="2" id="KW-1185">Reference proteome</keyword>
<accession>A0AC61QNJ4</accession>
<dbReference type="Proteomes" id="UP000308886">
    <property type="component" value="Unassembled WGS sequence"/>
</dbReference>
<name>A0AC61QNJ4_9BACT</name>
<comment type="caution">
    <text evidence="1">The sequence shown here is derived from an EMBL/GenBank/DDBJ whole genome shotgun (WGS) entry which is preliminary data.</text>
</comment>
<gene>
    <name evidence="1" type="ORF">E5358_13440</name>
</gene>